<accession>A0A0R2DKK8</accession>
<comment type="caution">
    <text evidence="1">The sequence shown here is derived from an EMBL/GenBank/DDBJ whole genome shotgun (WGS) entry which is preliminary data.</text>
</comment>
<name>A0A0R2DKK8_9LACO</name>
<reference evidence="1 2" key="1">
    <citation type="journal article" date="2015" name="Genome Announc.">
        <title>Expanding the biotechnology potential of lactobacilli through comparative genomics of 213 strains and associated genera.</title>
        <authorList>
            <person name="Sun Z."/>
            <person name="Harris H.M."/>
            <person name="McCann A."/>
            <person name="Guo C."/>
            <person name="Argimon S."/>
            <person name="Zhang W."/>
            <person name="Yang X."/>
            <person name="Jeffery I.B."/>
            <person name="Cooney J.C."/>
            <person name="Kagawa T.F."/>
            <person name="Liu W."/>
            <person name="Song Y."/>
            <person name="Salvetti E."/>
            <person name="Wrobel A."/>
            <person name="Rasinkangas P."/>
            <person name="Parkhill J."/>
            <person name="Rea M.C."/>
            <person name="O'Sullivan O."/>
            <person name="Ritari J."/>
            <person name="Douillard F.P."/>
            <person name="Paul Ross R."/>
            <person name="Yang R."/>
            <person name="Briner A.E."/>
            <person name="Felis G.E."/>
            <person name="de Vos W.M."/>
            <person name="Barrangou R."/>
            <person name="Klaenhammer T.R."/>
            <person name="Caufield P.W."/>
            <person name="Cui Y."/>
            <person name="Zhang H."/>
            <person name="O'Toole P.W."/>
        </authorList>
    </citation>
    <scope>NUCLEOTIDE SEQUENCE [LARGE SCALE GENOMIC DNA]</scope>
    <source>
        <strain evidence="1 2">DSM 23037</strain>
    </source>
</reference>
<evidence type="ECO:0000313" key="2">
    <source>
        <dbReference type="Proteomes" id="UP000051378"/>
    </source>
</evidence>
<dbReference type="AlphaFoldDB" id="A0A0R2DKK8"/>
<gene>
    <name evidence="1" type="ORF">FC86_GL001045</name>
</gene>
<proteinExistence type="predicted"/>
<evidence type="ECO:0000313" key="1">
    <source>
        <dbReference type="EMBL" id="KRN04689.1"/>
    </source>
</evidence>
<dbReference type="EMBL" id="AYZL01000006">
    <property type="protein sequence ID" value="KRN04689.1"/>
    <property type="molecule type" value="Genomic_DNA"/>
</dbReference>
<dbReference type="PATRIC" id="fig|1423744.4.peg.1073"/>
<protein>
    <recommendedName>
        <fullName evidence="3">Sigma-70 family RNA polymerase sigma factor</fullName>
    </recommendedName>
</protein>
<dbReference type="STRING" id="1423744.FC86_GL001045"/>
<dbReference type="Proteomes" id="UP000051378">
    <property type="component" value="Unassembled WGS sequence"/>
</dbReference>
<keyword evidence="2" id="KW-1185">Reference proteome</keyword>
<sequence length="167" mass="19831">MATFRRRGHNMEQAFNQALINSRVIHGAIKAAGIYHYRMDYQDFVQDGIINYANVYHKYAPQEEMTKINQLAFQKIKWQALDQLRKQMRQSVEVITTDEQWELFQDNNSFDISEIINQLSFSIQDKKRLIAIFDSGYTMVDLAKKENISTKHLQRLKQELRRQLTNN</sequence>
<evidence type="ECO:0008006" key="3">
    <source>
        <dbReference type="Google" id="ProtNLM"/>
    </source>
</evidence>
<organism evidence="1 2">
    <name type="scientific">Holzapfeliella floricola DSM 23037 = JCM 16512</name>
    <dbReference type="NCBI Taxonomy" id="1423744"/>
    <lineage>
        <taxon>Bacteria</taxon>
        <taxon>Bacillati</taxon>
        <taxon>Bacillota</taxon>
        <taxon>Bacilli</taxon>
        <taxon>Lactobacillales</taxon>
        <taxon>Lactobacillaceae</taxon>
        <taxon>Holzapfeliella</taxon>
    </lineage>
</organism>